<evidence type="ECO:0000313" key="1">
    <source>
        <dbReference type="EMBL" id="KAK0472255.1"/>
    </source>
</evidence>
<dbReference type="Proteomes" id="UP001175227">
    <property type="component" value="Unassembled WGS sequence"/>
</dbReference>
<proteinExistence type="predicted"/>
<dbReference type="EMBL" id="JAUEPR010000042">
    <property type="protein sequence ID" value="KAK0472255.1"/>
    <property type="molecule type" value="Genomic_DNA"/>
</dbReference>
<name>A0AA39NUS4_9AGAR</name>
<sequence>MPYTDTVGLSALQDYFNVLGITGISELEGRTGSLHDEPGLFLGAIDIIDGSSVSEGEKEEKNLGSGWEEIFQSVGLRSGEGLASHKRMCHSTSFFASHCISSLPCLAPIHQHLNDIQAQLVFMREHFNPHAPVQNTLLSIESSLDNALSLHVCKPTFSLAPDEHLDTSNAILEDALPGSGAMDTDSPSEKT</sequence>
<accession>A0AA39NUS4</accession>
<gene>
    <name evidence="1" type="ORF">IW261DRAFT_1571064</name>
</gene>
<comment type="caution">
    <text evidence="1">The sequence shown here is derived from an EMBL/GenBank/DDBJ whole genome shotgun (WGS) entry which is preliminary data.</text>
</comment>
<organism evidence="1 2">
    <name type="scientific">Armillaria novae-zelandiae</name>
    <dbReference type="NCBI Taxonomy" id="153914"/>
    <lineage>
        <taxon>Eukaryota</taxon>
        <taxon>Fungi</taxon>
        <taxon>Dikarya</taxon>
        <taxon>Basidiomycota</taxon>
        <taxon>Agaricomycotina</taxon>
        <taxon>Agaricomycetes</taxon>
        <taxon>Agaricomycetidae</taxon>
        <taxon>Agaricales</taxon>
        <taxon>Marasmiineae</taxon>
        <taxon>Physalacriaceae</taxon>
        <taxon>Armillaria</taxon>
    </lineage>
</organism>
<protein>
    <submittedName>
        <fullName evidence="1">Uncharacterized protein</fullName>
    </submittedName>
</protein>
<reference evidence="1" key="1">
    <citation type="submission" date="2023-06" db="EMBL/GenBank/DDBJ databases">
        <authorList>
            <consortium name="Lawrence Berkeley National Laboratory"/>
            <person name="Ahrendt S."/>
            <person name="Sahu N."/>
            <person name="Indic B."/>
            <person name="Wong-Bajracharya J."/>
            <person name="Merenyi Z."/>
            <person name="Ke H.-M."/>
            <person name="Monk M."/>
            <person name="Kocsube S."/>
            <person name="Drula E."/>
            <person name="Lipzen A."/>
            <person name="Balint B."/>
            <person name="Henrissat B."/>
            <person name="Andreopoulos B."/>
            <person name="Martin F.M."/>
            <person name="Harder C.B."/>
            <person name="Rigling D."/>
            <person name="Ford K.L."/>
            <person name="Foster G.D."/>
            <person name="Pangilinan J."/>
            <person name="Papanicolaou A."/>
            <person name="Barry K."/>
            <person name="LaButti K."/>
            <person name="Viragh M."/>
            <person name="Koriabine M."/>
            <person name="Yan M."/>
            <person name="Riley R."/>
            <person name="Champramary S."/>
            <person name="Plett K.L."/>
            <person name="Tsai I.J."/>
            <person name="Slot J."/>
            <person name="Sipos G."/>
            <person name="Plett J."/>
            <person name="Nagy L.G."/>
            <person name="Grigoriev I.V."/>
        </authorList>
    </citation>
    <scope>NUCLEOTIDE SEQUENCE</scope>
    <source>
        <strain evidence="1">ICMP 16352</strain>
    </source>
</reference>
<keyword evidence="2" id="KW-1185">Reference proteome</keyword>
<dbReference type="AlphaFoldDB" id="A0AA39NUS4"/>
<evidence type="ECO:0000313" key="2">
    <source>
        <dbReference type="Proteomes" id="UP001175227"/>
    </source>
</evidence>